<dbReference type="GO" id="GO:1901678">
    <property type="term" value="P:iron coordination entity transport"/>
    <property type="evidence" value="ECO:0007669"/>
    <property type="project" value="UniProtKB-ARBA"/>
</dbReference>
<dbReference type="Pfam" id="PF01497">
    <property type="entry name" value="Peripla_BP_2"/>
    <property type="match status" value="1"/>
</dbReference>
<feature type="chain" id="PRO_5012024966" evidence="6">
    <location>
        <begin position="29"/>
        <end position="324"/>
    </location>
</feature>
<evidence type="ECO:0000256" key="2">
    <source>
        <dbReference type="ARBA" id="ARBA00008814"/>
    </source>
</evidence>
<dbReference type="Proteomes" id="UP000184517">
    <property type="component" value="Unassembled WGS sequence"/>
</dbReference>
<evidence type="ECO:0000256" key="3">
    <source>
        <dbReference type="ARBA" id="ARBA00022448"/>
    </source>
</evidence>
<evidence type="ECO:0000259" key="7">
    <source>
        <dbReference type="PROSITE" id="PS50983"/>
    </source>
</evidence>
<name>A0A1M4Y851_9GAMM</name>
<evidence type="ECO:0000313" key="8">
    <source>
        <dbReference type="EMBL" id="SHF01796.1"/>
    </source>
</evidence>
<dbReference type="PANTHER" id="PTHR30532">
    <property type="entry name" value="IRON III DICITRATE-BINDING PERIPLASMIC PROTEIN"/>
    <property type="match status" value="1"/>
</dbReference>
<comment type="similarity">
    <text evidence="2">Belongs to the bacterial solute-binding protein 8 family.</text>
</comment>
<dbReference type="InterPro" id="IPR002491">
    <property type="entry name" value="ABC_transptr_periplasmic_BD"/>
</dbReference>
<evidence type="ECO:0000256" key="5">
    <source>
        <dbReference type="ARBA" id="ARBA00022729"/>
    </source>
</evidence>
<dbReference type="RefSeq" id="WP_072838780.1">
    <property type="nucleotide sequence ID" value="NZ_FQVF01000005.1"/>
</dbReference>
<dbReference type="GO" id="GO:0030288">
    <property type="term" value="C:outer membrane-bounded periplasmic space"/>
    <property type="evidence" value="ECO:0007669"/>
    <property type="project" value="TreeGrafter"/>
</dbReference>
<dbReference type="Gene3D" id="3.40.50.1980">
    <property type="entry name" value="Nitrogenase molybdenum iron protein domain"/>
    <property type="match status" value="2"/>
</dbReference>
<keyword evidence="9" id="KW-1185">Reference proteome</keyword>
<keyword evidence="4" id="KW-0408">Iron</keyword>
<dbReference type="AlphaFoldDB" id="A0A1M4Y851"/>
<proteinExistence type="inferred from homology"/>
<dbReference type="STRING" id="1122206.SAMN02745753_01149"/>
<organism evidence="8 9">
    <name type="scientific">Marinomonas polaris DSM 16579</name>
    <dbReference type="NCBI Taxonomy" id="1122206"/>
    <lineage>
        <taxon>Bacteria</taxon>
        <taxon>Pseudomonadati</taxon>
        <taxon>Pseudomonadota</taxon>
        <taxon>Gammaproteobacteria</taxon>
        <taxon>Oceanospirillales</taxon>
        <taxon>Oceanospirillaceae</taxon>
        <taxon>Marinomonas</taxon>
    </lineage>
</organism>
<dbReference type="CDD" id="cd01146">
    <property type="entry name" value="FhuD"/>
    <property type="match status" value="1"/>
</dbReference>
<reference evidence="9" key="1">
    <citation type="submission" date="2016-11" db="EMBL/GenBank/DDBJ databases">
        <authorList>
            <person name="Varghese N."/>
            <person name="Submissions S."/>
        </authorList>
    </citation>
    <scope>NUCLEOTIDE SEQUENCE [LARGE SCALE GENOMIC DNA]</scope>
    <source>
        <strain evidence="9">DSM 16579</strain>
    </source>
</reference>
<keyword evidence="4" id="KW-0410">Iron transport</keyword>
<keyword evidence="3" id="KW-0813">Transport</keyword>
<accession>A0A1M4Y851</accession>
<evidence type="ECO:0000256" key="4">
    <source>
        <dbReference type="ARBA" id="ARBA00022496"/>
    </source>
</evidence>
<dbReference type="PROSITE" id="PS50983">
    <property type="entry name" value="FE_B12_PBP"/>
    <property type="match status" value="1"/>
</dbReference>
<dbReference type="OrthoDB" id="9793175at2"/>
<dbReference type="SUPFAM" id="SSF53807">
    <property type="entry name" value="Helical backbone' metal receptor"/>
    <property type="match status" value="1"/>
</dbReference>
<protein>
    <submittedName>
        <fullName evidence="8">Iron complex transport system substrate-binding protein</fullName>
    </submittedName>
</protein>
<comment type="subcellular location">
    <subcellularLocation>
        <location evidence="1">Cell envelope</location>
    </subcellularLocation>
</comment>
<dbReference type="EMBL" id="FQVF01000005">
    <property type="protein sequence ID" value="SHF01796.1"/>
    <property type="molecule type" value="Genomic_DNA"/>
</dbReference>
<dbReference type="PANTHER" id="PTHR30532:SF21">
    <property type="entry name" value="SIDEROPHORE-BINDING LIPOPROTEIN YFIY-RELATED"/>
    <property type="match status" value="1"/>
</dbReference>
<feature type="signal peptide" evidence="6">
    <location>
        <begin position="1"/>
        <end position="28"/>
    </location>
</feature>
<evidence type="ECO:0000313" key="9">
    <source>
        <dbReference type="Proteomes" id="UP000184517"/>
    </source>
</evidence>
<sequence length="324" mass="36390">MLVNQVRKWAFLLTVILLILAPVNQTMASDSKNSVHKNDVYKEIVHAMGSSEVPKKVLRVVTLFQGATDSVVALGVTPVGVVDSWAQQPTYEYLRDALKGVAHVGLETQPNLEAIVALKPDLIIGTKSRHEKIYHQLSQIAPTVMTENVYDFKTILDLTAEALGKQVKGKQVWDDFQQRITTLHNAIKQREANWPLTAAILNIRADHLRLYLNQSFPGVVLKEIGFKFPLPNEKGWGVKLKTKEALPSVNADVFFVILHSNDAAVRQNYDAWRAHPLWKMLTAPKNQQVYEVDNVAWLLSGGILGAEKILDQLYQIYQLPQADQ</sequence>
<keyword evidence="5 6" id="KW-0732">Signal</keyword>
<gene>
    <name evidence="8" type="ORF">SAMN02745753_01149</name>
</gene>
<feature type="domain" description="Fe/B12 periplasmic-binding" evidence="7">
    <location>
        <begin position="59"/>
        <end position="321"/>
    </location>
</feature>
<keyword evidence="4" id="KW-0406">Ion transport</keyword>
<evidence type="ECO:0000256" key="6">
    <source>
        <dbReference type="SAM" id="SignalP"/>
    </source>
</evidence>
<dbReference type="InterPro" id="IPR051313">
    <property type="entry name" value="Bact_iron-sidero_bind"/>
</dbReference>
<evidence type="ECO:0000256" key="1">
    <source>
        <dbReference type="ARBA" id="ARBA00004196"/>
    </source>
</evidence>